<dbReference type="InterPro" id="IPR019587">
    <property type="entry name" value="Polyketide_cyclase/dehydratase"/>
</dbReference>
<protein>
    <submittedName>
        <fullName evidence="1">Unannotated protein</fullName>
    </submittedName>
</protein>
<reference evidence="1" key="1">
    <citation type="submission" date="2020-05" db="EMBL/GenBank/DDBJ databases">
        <authorList>
            <person name="Chiriac C."/>
            <person name="Salcher M."/>
            <person name="Ghai R."/>
            <person name="Kavagutti S V."/>
        </authorList>
    </citation>
    <scope>NUCLEOTIDE SEQUENCE</scope>
</reference>
<gene>
    <name evidence="1" type="ORF">UFOPK3554_00065</name>
</gene>
<dbReference type="EMBL" id="CAFBSG010000001">
    <property type="protein sequence ID" value="CAB5239060.1"/>
    <property type="molecule type" value="Genomic_DNA"/>
</dbReference>
<dbReference type="InterPro" id="IPR023393">
    <property type="entry name" value="START-like_dom_sf"/>
</dbReference>
<dbReference type="Gene3D" id="3.30.530.20">
    <property type="match status" value="1"/>
</dbReference>
<sequence length="153" mass="16689">MEEGSLCSMSELSSGKITIDAPIAQVQACLFDLAGYPSWSTAIKKVEILSSDDQGRATSAKTTIDAGMLKDRVVLTYDWSKAPNSLEFSMEDADLLTAMNGSYEIKSVDEDSTLVTYNLGVDVSMPIPAMMRQKAEKATIEQALSQLKEHLEK</sequence>
<dbReference type="PANTHER" id="PTHR39683">
    <property type="entry name" value="CONSERVED PROTEIN TB16.3"/>
    <property type="match status" value="1"/>
</dbReference>
<name>A0A6J7XP46_9ZZZZ</name>
<dbReference type="AlphaFoldDB" id="A0A6J7XP46"/>
<dbReference type="PANTHER" id="PTHR39683:SF4">
    <property type="entry name" value="COENZYME Q-BINDING PROTEIN COQ10 START DOMAIN-CONTAINING PROTEIN"/>
    <property type="match status" value="1"/>
</dbReference>
<accession>A0A6J7XP46</accession>
<organism evidence="1">
    <name type="scientific">freshwater metagenome</name>
    <dbReference type="NCBI Taxonomy" id="449393"/>
    <lineage>
        <taxon>unclassified sequences</taxon>
        <taxon>metagenomes</taxon>
        <taxon>ecological metagenomes</taxon>
    </lineage>
</organism>
<proteinExistence type="predicted"/>
<evidence type="ECO:0000313" key="1">
    <source>
        <dbReference type="EMBL" id="CAB5239060.1"/>
    </source>
</evidence>
<dbReference type="Pfam" id="PF10604">
    <property type="entry name" value="Polyketide_cyc2"/>
    <property type="match status" value="1"/>
</dbReference>
<dbReference type="SUPFAM" id="SSF55961">
    <property type="entry name" value="Bet v1-like"/>
    <property type="match status" value="1"/>
</dbReference>